<dbReference type="AlphaFoldDB" id="A0A2H8TEP9"/>
<dbReference type="PANTHER" id="PTHR47055:SF3">
    <property type="entry name" value="PHORBOL-ESTER_DAG-TYPE DOMAIN-CONTAINING PROTEIN"/>
    <property type="match status" value="1"/>
</dbReference>
<gene>
    <name evidence="2" type="primary">PGBD3_5</name>
</gene>
<dbReference type="Pfam" id="PF13843">
    <property type="entry name" value="DDE_Tnp_1_7"/>
    <property type="match status" value="1"/>
</dbReference>
<dbReference type="InterPro" id="IPR029526">
    <property type="entry name" value="PGBD"/>
</dbReference>
<organism evidence="2">
    <name type="scientific">Melanaphis sacchari</name>
    <dbReference type="NCBI Taxonomy" id="742174"/>
    <lineage>
        <taxon>Eukaryota</taxon>
        <taxon>Metazoa</taxon>
        <taxon>Ecdysozoa</taxon>
        <taxon>Arthropoda</taxon>
        <taxon>Hexapoda</taxon>
        <taxon>Insecta</taxon>
        <taxon>Pterygota</taxon>
        <taxon>Neoptera</taxon>
        <taxon>Paraneoptera</taxon>
        <taxon>Hemiptera</taxon>
        <taxon>Sternorrhyncha</taxon>
        <taxon>Aphidomorpha</taxon>
        <taxon>Aphidoidea</taxon>
        <taxon>Aphididae</taxon>
        <taxon>Aphidini</taxon>
        <taxon>Melanaphis</taxon>
    </lineage>
</organism>
<evidence type="ECO:0000259" key="1">
    <source>
        <dbReference type="Pfam" id="PF13843"/>
    </source>
</evidence>
<dbReference type="PANTHER" id="PTHR47055">
    <property type="entry name" value="DDE_TNP_1_7 DOMAIN-CONTAINING PROTEIN"/>
    <property type="match status" value="1"/>
</dbReference>
<protein>
    <submittedName>
        <fullName evidence="2">PiggyBac transposable element-derived protein 3</fullName>
    </submittedName>
</protein>
<evidence type="ECO:0000313" key="2">
    <source>
        <dbReference type="EMBL" id="MBW12182.1"/>
    </source>
</evidence>
<dbReference type="GO" id="GO:0043565">
    <property type="term" value="F:sequence-specific DNA binding"/>
    <property type="evidence" value="ECO:0007669"/>
    <property type="project" value="TreeGrafter"/>
</dbReference>
<dbReference type="EMBL" id="GFXV01000377">
    <property type="protein sequence ID" value="MBW12182.1"/>
    <property type="molecule type" value="Transcribed_RNA"/>
</dbReference>
<reference evidence="2" key="1">
    <citation type="submission" date="2017-10" db="EMBL/GenBank/DDBJ databases">
        <title>Transcriptome Assembly of Sugarcane Aphid Adults.</title>
        <authorList>
            <person name="Scully E.D."/>
            <person name="Palmer N.A."/>
            <person name="Geib S.M."/>
            <person name="Sarath G."/>
            <person name="Sattler S.E."/>
        </authorList>
    </citation>
    <scope>NUCLEOTIDE SEQUENCE</scope>
    <source>
        <tissue evidence="2">Whole body</tissue>
    </source>
</reference>
<name>A0A2H8TEP9_9HEMI</name>
<dbReference type="InterPro" id="IPR052638">
    <property type="entry name" value="PiggyBac_TE-derived"/>
</dbReference>
<accession>A0A2H8TEP9</accession>
<sequence>MVTLGASTTYNLNFFNRTGFSLSEALDILYNDIDADEIYIEPPEPCVQTDEDSGDENNGEVDNLSARQLRSKAEIKLANNKRYGGIGDDNIGLENILSSKSVTSSEQYKHVSTKSIDEWMKKIKTGKKSFTWIKGGDFEELQKNFPEPDFSSYKNLSIVDIFETFLDYDIINYLVDETRRYALFLNCPDPHITHDEIRCFISILYLSGYNKLPSKKSFWDSMDDMKNEAVCNAMRRDRFLQICRFIHCADNTQIDAKDKAWKIRPLMNMIKNKCLENFVPQKHLAYDESMVKYFGKHGCKQFIRGKPIRFGYKMWCVNTNDGYLVNFELYQGKDPRENEKYNSIFGKAVSPLILMLEDLPNSKKKLPYSLYMDNLFTGINVFNYFKYLGYSAIGTIRQNRIPKNCPLTDKKKFSKKERGSFETAIEKNEGILLVRWMDNAVVTMASTDVGTEKVSSVKRYSQKHKKHINVSRPNLVAQYNQYMGGTDQMDQNIATYRIGVRGKKWWWPIFTWLLEIPMNNSWTLYKKANSKQITQLDFRRELVQTYLQRYGIARIGAGRPSRSLSSSDSRISDDIRYDRMDHLVSYTQEKKRRRCAKDGCKSVGRTMCVKCDVGLCIDCFVNFHKK</sequence>
<proteinExistence type="predicted"/>
<dbReference type="OrthoDB" id="6629228at2759"/>
<feature type="domain" description="PiggyBac transposable element-derived protein" evidence="1">
    <location>
        <begin position="159"/>
        <end position="522"/>
    </location>
</feature>